<keyword evidence="3" id="KW-1185">Reference proteome</keyword>
<evidence type="ECO:0000313" key="2">
    <source>
        <dbReference type="EMBL" id="KAB1253565.1"/>
    </source>
</evidence>
<dbReference type="AlphaFoldDB" id="A0A5N4C3U6"/>
<dbReference type="EMBL" id="JWIN03000037">
    <property type="protein sequence ID" value="KAB1253565.1"/>
    <property type="molecule type" value="Genomic_DNA"/>
</dbReference>
<evidence type="ECO:0000313" key="3">
    <source>
        <dbReference type="Proteomes" id="UP000299084"/>
    </source>
</evidence>
<accession>A0A5N4C3U6</accession>
<organism evidence="2 3">
    <name type="scientific">Camelus dromedarius</name>
    <name type="common">Dromedary</name>
    <name type="synonym">Arabian camel</name>
    <dbReference type="NCBI Taxonomy" id="9838"/>
    <lineage>
        <taxon>Eukaryota</taxon>
        <taxon>Metazoa</taxon>
        <taxon>Chordata</taxon>
        <taxon>Craniata</taxon>
        <taxon>Vertebrata</taxon>
        <taxon>Euteleostomi</taxon>
        <taxon>Mammalia</taxon>
        <taxon>Eutheria</taxon>
        <taxon>Laurasiatheria</taxon>
        <taxon>Artiodactyla</taxon>
        <taxon>Tylopoda</taxon>
        <taxon>Camelidae</taxon>
        <taxon>Camelus</taxon>
    </lineage>
</organism>
<comment type="caution">
    <text evidence="2">The sequence shown here is derived from an EMBL/GenBank/DDBJ whole genome shotgun (WGS) entry which is preliminary data.</text>
</comment>
<dbReference type="Proteomes" id="UP000299084">
    <property type="component" value="Unassembled WGS sequence"/>
</dbReference>
<feature type="compositionally biased region" description="Basic residues" evidence="1">
    <location>
        <begin position="52"/>
        <end position="79"/>
    </location>
</feature>
<gene>
    <name evidence="2" type="ORF">Cadr_000002787</name>
</gene>
<name>A0A5N4C3U6_CAMDR</name>
<reference evidence="2 3" key="1">
    <citation type="journal article" date="2019" name="Mol. Ecol. Resour.">
        <title>Improving Illumina assemblies with Hi-C and long reads: an example with the North African dromedary.</title>
        <authorList>
            <person name="Elbers J.P."/>
            <person name="Rogers M.F."/>
            <person name="Perelman P.L."/>
            <person name="Proskuryakova A.A."/>
            <person name="Serdyukova N.A."/>
            <person name="Johnson W.E."/>
            <person name="Horin P."/>
            <person name="Corander J."/>
            <person name="Murphy D."/>
            <person name="Burger P.A."/>
        </authorList>
    </citation>
    <scope>NUCLEOTIDE SEQUENCE [LARGE SCALE GENOMIC DNA]</scope>
    <source>
        <strain evidence="2">Drom800</strain>
        <tissue evidence="2">Blood</tissue>
    </source>
</reference>
<evidence type="ECO:0000256" key="1">
    <source>
        <dbReference type="SAM" id="MobiDB-lite"/>
    </source>
</evidence>
<feature type="compositionally biased region" description="Basic and acidic residues" evidence="1">
    <location>
        <begin position="20"/>
        <end position="39"/>
    </location>
</feature>
<sequence>MGRTDCSGGLFTPMHTPLSRRLEATSDEHTPVEDEEPKKSTTSASTSEDDKKKKKKSSHSKERSKKRRKKKSSKRKHRKYSDDSDSDSDSETDSSAAVPLGQNGFHSPICSARRESSEQNLEHLEENQVNVWMPTSDKAL</sequence>
<protein>
    <submittedName>
        <fullName evidence="2">Uncharacterized protein</fullName>
    </submittedName>
</protein>
<proteinExistence type="predicted"/>
<feature type="compositionally biased region" description="Acidic residues" evidence="1">
    <location>
        <begin position="83"/>
        <end position="92"/>
    </location>
</feature>
<feature type="region of interest" description="Disordered" evidence="1">
    <location>
        <begin position="1"/>
        <end position="140"/>
    </location>
</feature>
<feature type="compositionally biased region" description="Basic and acidic residues" evidence="1">
    <location>
        <begin position="112"/>
        <end position="126"/>
    </location>
</feature>